<comment type="caution">
    <text evidence="2">The sequence shown here is derived from an EMBL/GenBank/DDBJ whole genome shotgun (WGS) entry which is preliminary data.</text>
</comment>
<dbReference type="Proteomes" id="UP000292702">
    <property type="component" value="Unassembled WGS sequence"/>
</dbReference>
<evidence type="ECO:0000256" key="1">
    <source>
        <dbReference type="SAM" id="Phobius"/>
    </source>
</evidence>
<dbReference type="OrthoDB" id="2126185at2759"/>
<feature type="transmembrane region" description="Helical" evidence="1">
    <location>
        <begin position="323"/>
        <end position="346"/>
    </location>
</feature>
<keyword evidence="1" id="KW-0472">Membrane</keyword>
<protein>
    <submittedName>
        <fullName evidence="2">Uncharacterized protein</fullName>
    </submittedName>
</protein>
<feature type="transmembrane region" description="Helical" evidence="1">
    <location>
        <begin position="141"/>
        <end position="166"/>
    </location>
</feature>
<reference evidence="2 3" key="1">
    <citation type="submission" date="2018-11" db="EMBL/GenBank/DDBJ databases">
        <title>Genome assembly of Steccherinum ochraceum LE-BIN_3174, the white-rot fungus of the Steccherinaceae family (The Residual Polyporoid clade, Polyporales, Basidiomycota).</title>
        <authorList>
            <person name="Fedorova T.V."/>
            <person name="Glazunova O.A."/>
            <person name="Landesman E.O."/>
            <person name="Moiseenko K.V."/>
            <person name="Psurtseva N.V."/>
            <person name="Savinova O.S."/>
            <person name="Shakhova N.V."/>
            <person name="Tyazhelova T.V."/>
            <person name="Vasina D.V."/>
        </authorList>
    </citation>
    <scope>NUCLEOTIDE SEQUENCE [LARGE SCALE GENOMIC DNA]</scope>
    <source>
        <strain evidence="2 3">LE-BIN_3174</strain>
    </source>
</reference>
<feature type="transmembrane region" description="Helical" evidence="1">
    <location>
        <begin position="208"/>
        <end position="229"/>
    </location>
</feature>
<feature type="transmembrane region" description="Helical" evidence="1">
    <location>
        <begin position="178"/>
        <end position="202"/>
    </location>
</feature>
<evidence type="ECO:0000313" key="3">
    <source>
        <dbReference type="Proteomes" id="UP000292702"/>
    </source>
</evidence>
<gene>
    <name evidence="2" type="ORF">EIP91_001464</name>
</gene>
<name>A0A4R0RR94_9APHY</name>
<feature type="transmembrane region" description="Helical" evidence="1">
    <location>
        <begin position="241"/>
        <end position="264"/>
    </location>
</feature>
<organism evidence="2 3">
    <name type="scientific">Steccherinum ochraceum</name>
    <dbReference type="NCBI Taxonomy" id="92696"/>
    <lineage>
        <taxon>Eukaryota</taxon>
        <taxon>Fungi</taxon>
        <taxon>Dikarya</taxon>
        <taxon>Basidiomycota</taxon>
        <taxon>Agaricomycotina</taxon>
        <taxon>Agaricomycetes</taxon>
        <taxon>Polyporales</taxon>
        <taxon>Steccherinaceae</taxon>
        <taxon>Steccherinum</taxon>
    </lineage>
</organism>
<accession>A0A4R0RR94</accession>
<evidence type="ECO:0000313" key="2">
    <source>
        <dbReference type="EMBL" id="TCD66358.1"/>
    </source>
</evidence>
<dbReference type="AlphaFoldDB" id="A0A4R0RR94"/>
<sequence length="361" mass="39448">MPTTGESVALGIFGSYFLIILGLFGLIGHNVPIVGRGRTQRQQVFSVLAILSFAHTWYYMLAYLFWSFREYERETGGLVGKSVIDRLSSWLMDTGLFEQAWAIVSTNPMPWWWSEPICLYTVGAFTIFLATHGRNYAVKHLWTYMVLGQLVAISVATNLVFLSLLLSPELNRPDKSKAVSYAPPILWLSVLVALVTVGISPYTTKTTFLPNLLVMHIAIILPLLSFGNIARSRFALRTRTLYLLAALGSLALRIRTIVAALASLTSANQTLSGFLSVALSTLHSHPAQSSIGWDVIWTTISILVWTFLSPLSNQPFSSGGSPSAVLGTTTIASLLFSAGVGAPLAFRQDVDEGTSADGKRR</sequence>
<keyword evidence="1" id="KW-1133">Transmembrane helix</keyword>
<dbReference type="EMBL" id="RWJN01000138">
    <property type="protein sequence ID" value="TCD66358.1"/>
    <property type="molecule type" value="Genomic_DNA"/>
</dbReference>
<feature type="transmembrane region" description="Helical" evidence="1">
    <location>
        <begin position="12"/>
        <end position="32"/>
    </location>
</feature>
<feature type="transmembrane region" description="Helical" evidence="1">
    <location>
        <begin position="44"/>
        <end position="66"/>
    </location>
</feature>
<keyword evidence="3" id="KW-1185">Reference proteome</keyword>
<proteinExistence type="predicted"/>
<keyword evidence="1" id="KW-0812">Transmembrane</keyword>